<reference evidence="2" key="1">
    <citation type="submission" date="2014-10" db="EMBL/GenBank/DDBJ databases">
        <title>Massilia sp. genome.</title>
        <authorList>
            <person name="Xu B."/>
            <person name="Dai L."/>
            <person name="Huang Z."/>
        </authorList>
    </citation>
    <scope>NUCLEOTIDE SEQUENCE [LARGE SCALE GENOMIC DNA]</scope>
    <source>
        <strain evidence="2">CFS-1</strain>
    </source>
</reference>
<dbReference type="InterPro" id="IPR019291">
    <property type="entry name" value="Host_attachment_protein"/>
</dbReference>
<protein>
    <recommendedName>
        <fullName evidence="4">Host attachment protein</fullName>
    </recommendedName>
</protein>
<proteinExistence type="predicted"/>
<feature type="region of interest" description="Disordered" evidence="1">
    <location>
        <begin position="148"/>
        <end position="168"/>
    </location>
</feature>
<dbReference type="AlphaFoldDB" id="A0A422QNY1"/>
<evidence type="ECO:0000256" key="1">
    <source>
        <dbReference type="SAM" id="MobiDB-lite"/>
    </source>
</evidence>
<dbReference type="Pfam" id="PF10116">
    <property type="entry name" value="Host_attach"/>
    <property type="match status" value="1"/>
</dbReference>
<feature type="compositionally biased region" description="Low complexity" evidence="1">
    <location>
        <begin position="70"/>
        <end position="79"/>
    </location>
</feature>
<dbReference type="OrthoDB" id="329419at2"/>
<evidence type="ECO:0000313" key="2">
    <source>
        <dbReference type="EMBL" id="RNF31719.1"/>
    </source>
</evidence>
<sequence length="168" mass="18142">MPTTWTIAANAGRARIFSDADNAASLKEVEDLVNPAAQQRVLDIVTDKMSPRSAQNSGHNIGGGQGGGFQHAAPAGAQGNDYQPAVTPAEHETQKFAKDVSNYLQQAHQAGRFQQLVISASPEFLGVLRTQIDPQLKSLIKREVNKDYTHSNGQELRAQLDAHQDKSA</sequence>
<accession>A0A422QNY1</accession>
<name>A0A422QNY1_9BURK</name>
<dbReference type="RefSeq" id="WP_123068547.1">
    <property type="nucleotide sequence ID" value="NZ_JSAB01000049.1"/>
</dbReference>
<gene>
    <name evidence="2" type="ORF">NM04_05540</name>
</gene>
<comment type="caution">
    <text evidence="2">The sequence shown here is derived from an EMBL/GenBank/DDBJ whole genome shotgun (WGS) entry which is preliminary data.</text>
</comment>
<feature type="compositionally biased region" description="Basic and acidic residues" evidence="1">
    <location>
        <begin position="158"/>
        <end position="168"/>
    </location>
</feature>
<feature type="compositionally biased region" description="Gly residues" evidence="1">
    <location>
        <begin position="60"/>
        <end position="69"/>
    </location>
</feature>
<evidence type="ECO:0008006" key="4">
    <source>
        <dbReference type="Google" id="ProtNLM"/>
    </source>
</evidence>
<keyword evidence="3" id="KW-1185">Reference proteome</keyword>
<evidence type="ECO:0000313" key="3">
    <source>
        <dbReference type="Proteomes" id="UP000283254"/>
    </source>
</evidence>
<organism evidence="2 3">
    <name type="scientific">Massilia aurea</name>
    <dbReference type="NCBI Taxonomy" id="373040"/>
    <lineage>
        <taxon>Bacteria</taxon>
        <taxon>Pseudomonadati</taxon>
        <taxon>Pseudomonadota</taxon>
        <taxon>Betaproteobacteria</taxon>
        <taxon>Burkholderiales</taxon>
        <taxon>Oxalobacteraceae</taxon>
        <taxon>Telluria group</taxon>
        <taxon>Massilia</taxon>
    </lineage>
</organism>
<feature type="region of interest" description="Disordered" evidence="1">
    <location>
        <begin position="50"/>
        <end position="94"/>
    </location>
</feature>
<dbReference type="EMBL" id="JSAB01000049">
    <property type="protein sequence ID" value="RNF31719.1"/>
    <property type="molecule type" value="Genomic_DNA"/>
</dbReference>
<dbReference type="Proteomes" id="UP000283254">
    <property type="component" value="Unassembled WGS sequence"/>
</dbReference>